<organism evidence="2 3">
    <name type="scientific">Encephalitozoon cuniculi (strain GB-M1)</name>
    <name type="common">Microsporidian parasite</name>
    <dbReference type="NCBI Taxonomy" id="284813"/>
    <lineage>
        <taxon>Eukaryota</taxon>
        <taxon>Fungi</taxon>
        <taxon>Fungi incertae sedis</taxon>
        <taxon>Microsporidia</taxon>
        <taxon>Unikaryonidae</taxon>
        <taxon>Encephalitozoon</taxon>
    </lineage>
</organism>
<dbReference type="Gene3D" id="3.10.20.90">
    <property type="entry name" value="Phosphatidylinositol 3-kinase Catalytic Subunit, Chain A, domain 1"/>
    <property type="match status" value="1"/>
</dbReference>
<accession>I7L8Q0</accession>
<protein>
    <submittedName>
        <fullName evidence="2">ECU05_1495 protein</fullName>
    </submittedName>
</protein>
<evidence type="ECO:0000313" key="2">
    <source>
        <dbReference type="EMBL" id="CCI74107.1"/>
    </source>
</evidence>
<evidence type="ECO:0000259" key="1">
    <source>
        <dbReference type="PROSITE" id="PS50053"/>
    </source>
</evidence>
<dbReference type="KEGG" id="ecu:ECU05_1495"/>
<dbReference type="InterPro" id="IPR029071">
    <property type="entry name" value="Ubiquitin-like_domsf"/>
</dbReference>
<dbReference type="PROSITE" id="PS50053">
    <property type="entry name" value="UBIQUITIN_2"/>
    <property type="match status" value="1"/>
</dbReference>
<dbReference type="RefSeq" id="NP_001402567.1">
    <property type="nucleotide sequence ID" value="NM_001415639.1"/>
</dbReference>
<proteinExistence type="predicted"/>
<dbReference type="EMBL" id="AL590445">
    <property type="protein sequence ID" value="CCI74107.1"/>
    <property type="molecule type" value="Genomic_DNA"/>
</dbReference>
<gene>
    <name evidence="2" type="ordered locus">ECU05_1495</name>
</gene>
<dbReference type="InParanoid" id="I7L8Q0"/>
<evidence type="ECO:0000313" key="3">
    <source>
        <dbReference type="Proteomes" id="UP000000819"/>
    </source>
</evidence>
<dbReference type="GeneID" id="77136360"/>
<name>I7L8Q0_ENCCU</name>
<reference evidence="2 3" key="2">
    <citation type="journal article" date="2009" name="BMC Genomics">
        <title>Identification of transcriptional signals in Encephalitozoon cuniculi widespread among Microsporidia phylum: support for accurate structural genome annotation.</title>
        <authorList>
            <person name="Peyretaillade E."/>
            <person name="Goncalves O."/>
            <person name="Terrat S."/>
            <person name="Dugat-Bony E."/>
            <person name="Wincker P."/>
            <person name="Cornman R.S."/>
            <person name="Evans J.D."/>
            <person name="Delbac F."/>
            <person name="Peyret P."/>
        </authorList>
    </citation>
    <scope>NUCLEOTIDE SEQUENCE [LARGE SCALE GENOMIC DNA]</scope>
    <source>
        <strain evidence="2 3">GB-M1</strain>
    </source>
</reference>
<keyword evidence="3" id="KW-1185">Reference proteome</keyword>
<sequence length="75" mass="8747">MGLIRLKCIDRMSISVLVTIGIDRTIRELKEEICRHIGKDVEQIVLKRGKRELADCIEIDAYELKNGECIEIEYR</sequence>
<dbReference type="HOGENOM" id="CLU_2671045_0_0_1"/>
<dbReference type="AlphaFoldDB" id="I7L8Q0"/>
<feature type="domain" description="Ubiquitin-like" evidence="1">
    <location>
        <begin position="4"/>
        <end position="75"/>
    </location>
</feature>
<dbReference type="Proteomes" id="UP000000819">
    <property type="component" value="Chromosome V"/>
</dbReference>
<dbReference type="InterPro" id="IPR000626">
    <property type="entry name" value="Ubiquitin-like_dom"/>
</dbReference>
<dbReference type="VEuPathDB" id="MicrosporidiaDB:ECU05_1495"/>
<dbReference type="SUPFAM" id="SSF54236">
    <property type="entry name" value="Ubiquitin-like"/>
    <property type="match status" value="1"/>
</dbReference>
<dbReference type="OrthoDB" id="3881at2759"/>
<reference evidence="2 3" key="1">
    <citation type="journal article" date="2001" name="Nature">
        <title>Genome sequence and gene compaction of the eukaryote parasite Encephalitozoon cuniculi.</title>
        <authorList>
            <person name="Katinka M.D."/>
            <person name="Duprat S."/>
            <person name="Cornillot E."/>
            <person name="Metenier G."/>
            <person name="Thomarat F."/>
            <person name="Prensier G."/>
            <person name="Barbe V."/>
            <person name="Peyretaillade E."/>
            <person name="Brottier P."/>
            <person name="Wincker P."/>
            <person name="Delbac F."/>
            <person name="El Alaoui H."/>
            <person name="Peyret P."/>
            <person name="Saurin W."/>
            <person name="Gouy M."/>
            <person name="Weissenbach J."/>
            <person name="Vivares C.P."/>
        </authorList>
    </citation>
    <scope>NUCLEOTIDE SEQUENCE [LARGE SCALE GENOMIC DNA]</scope>
    <source>
        <strain evidence="2 3">GB-M1</strain>
    </source>
</reference>